<evidence type="ECO:0000256" key="9">
    <source>
        <dbReference type="HAMAP-Rule" id="MF_01129"/>
    </source>
</evidence>
<dbReference type="OrthoDB" id="9808652at2"/>
<evidence type="ECO:0000313" key="10">
    <source>
        <dbReference type="EMBL" id="SFR32669.1"/>
    </source>
</evidence>
<keyword evidence="11" id="KW-1185">Reference proteome</keyword>
<comment type="catalytic activity">
    <reaction evidence="9">
        <text>Na(+)(in) + diphosphate + H2O = Na(+)(out) + 2 phosphate + H(+)</text>
        <dbReference type="Rhea" id="RHEA:57884"/>
        <dbReference type="ChEBI" id="CHEBI:15377"/>
        <dbReference type="ChEBI" id="CHEBI:15378"/>
        <dbReference type="ChEBI" id="CHEBI:29101"/>
        <dbReference type="ChEBI" id="CHEBI:33019"/>
        <dbReference type="ChEBI" id="CHEBI:43474"/>
        <dbReference type="EC" id="7.2.3.1"/>
    </reaction>
</comment>
<feature type="transmembrane region" description="Helical" evidence="9">
    <location>
        <begin position="6"/>
        <end position="26"/>
    </location>
</feature>
<keyword evidence="4 9" id="KW-0460">Magnesium</keyword>
<dbReference type="Proteomes" id="UP000199534">
    <property type="component" value="Unassembled WGS sequence"/>
</dbReference>
<evidence type="ECO:0000313" key="11">
    <source>
        <dbReference type="Proteomes" id="UP000199534"/>
    </source>
</evidence>
<keyword evidence="6 9" id="KW-1133">Transmembrane helix</keyword>
<dbReference type="GO" id="GO:0009678">
    <property type="term" value="F:diphosphate hydrolysis-driven proton transmembrane transporter activity"/>
    <property type="evidence" value="ECO:0007669"/>
    <property type="project" value="UniProtKB-UniRule"/>
</dbReference>
<dbReference type="NCBIfam" id="NF001955">
    <property type="entry name" value="PRK00733.2-4"/>
    <property type="match status" value="1"/>
</dbReference>
<reference evidence="10 11" key="1">
    <citation type="submission" date="2016-10" db="EMBL/GenBank/DDBJ databases">
        <authorList>
            <person name="de Groot N.N."/>
        </authorList>
    </citation>
    <scope>NUCLEOTIDE SEQUENCE [LARGE SCALE GENOMIC DNA]</scope>
    <source>
        <strain evidence="10 11">DSM 21019</strain>
    </source>
</reference>
<evidence type="ECO:0000256" key="2">
    <source>
        <dbReference type="ARBA" id="ARBA00022448"/>
    </source>
</evidence>
<dbReference type="InterPro" id="IPR004131">
    <property type="entry name" value="PPase-energised_H-pump"/>
</dbReference>
<feature type="transmembrane region" description="Helical" evidence="9">
    <location>
        <begin position="126"/>
        <end position="152"/>
    </location>
</feature>
<feature type="transmembrane region" description="Helical" evidence="9">
    <location>
        <begin position="268"/>
        <end position="290"/>
    </location>
</feature>
<evidence type="ECO:0000256" key="7">
    <source>
        <dbReference type="ARBA" id="ARBA00023065"/>
    </source>
</evidence>
<protein>
    <recommendedName>
        <fullName evidence="9">Putative K(+)-stimulated pyrophosphate-energized sodium pump</fullName>
        <ecNumber evidence="9">7.2.3.1</ecNumber>
    </recommendedName>
    <alternativeName>
        <fullName evidence="9">Membrane-bound sodium-translocating pyrophosphatase</fullName>
    </alternativeName>
    <alternativeName>
        <fullName evidence="9">Pyrophosphate-energized inorganic pyrophosphatase</fullName>
        <shortName evidence="9">Na(+)-PPase</shortName>
    </alternativeName>
</protein>
<comment type="cofactor">
    <cofactor evidence="9">
        <name>Mg(2+)</name>
        <dbReference type="ChEBI" id="CHEBI:18420"/>
    </cofactor>
</comment>
<feature type="transmembrane region" description="Helical" evidence="9">
    <location>
        <begin position="83"/>
        <end position="105"/>
    </location>
</feature>
<dbReference type="GO" id="GO:0012505">
    <property type="term" value="C:endomembrane system"/>
    <property type="evidence" value="ECO:0007669"/>
    <property type="project" value="UniProtKB-SubCell"/>
</dbReference>
<keyword evidence="3 9" id="KW-0812">Transmembrane</keyword>
<dbReference type="EMBL" id="FOYQ01000001">
    <property type="protein sequence ID" value="SFR32669.1"/>
    <property type="molecule type" value="Genomic_DNA"/>
</dbReference>
<keyword evidence="9" id="KW-1003">Cell membrane</keyword>
<dbReference type="GO" id="GO:0005886">
    <property type="term" value="C:plasma membrane"/>
    <property type="evidence" value="ECO:0007669"/>
    <property type="project" value="UniProtKB-SubCell"/>
</dbReference>
<feature type="transmembrane region" description="Helical" evidence="9">
    <location>
        <begin position="336"/>
        <end position="355"/>
    </location>
</feature>
<comment type="subcellular location">
    <subcellularLocation>
        <location evidence="9">Cell membrane</location>
        <topology evidence="9">Multi-pass membrane protein</topology>
    </subcellularLocation>
    <subcellularLocation>
        <location evidence="1">Endomembrane system</location>
        <topology evidence="1">Multi-pass membrane protein</topology>
    </subcellularLocation>
</comment>
<dbReference type="NCBIfam" id="NF001960">
    <property type="entry name" value="PRK00733.3-5"/>
    <property type="match status" value="1"/>
</dbReference>
<keyword evidence="5 9" id="KW-1278">Translocase</keyword>
<dbReference type="GO" id="GO:0006814">
    <property type="term" value="P:sodium ion transport"/>
    <property type="evidence" value="ECO:0007669"/>
    <property type="project" value="UniProtKB-UniRule"/>
</dbReference>
<feature type="transmembrane region" description="Helical" evidence="9">
    <location>
        <begin position="512"/>
        <end position="534"/>
    </location>
</feature>
<comment type="similarity">
    <text evidence="9">Belongs to the H(+)-translocating pyrophosphatase (TC 3.A.10) family. K(+)-stimulated subfamily.</text>
</comment>
<dbReference type="Pfam" id="PF03030">
    <property type="entry name" value="H_PPase"/>
    <property type="match status" value="1"/>
</dbReference>
<dbReference type="GO" id="GO:0030955">
    <property type="term" value="F:potassium ion binding"/>
    <property type="evidence" value="ECO:0007669"/>
    <property type="project" value="UniProtKB-UniRule"/>
</dbReference>
<feature type="transmembrane region" description="Helical" evidence="9">
    <location>
        <begin position="302"/>
        <end position="321"/>
    </location>
</feature>
<accession>A0A1I6FRV4</accession>
<dbReference type="EC" id="7.2.3.1" evidence="9"/>
<dbReference type="NCBIfam" id="TIGR01104">
    <property type="entry name" value="V_PPase"/>
    <property type="match status" value="1"/>
</dbReference>
<feature type="transmembrane region" description="Helical" evidence="9">
    <location>
        <begin position="158"/>
        <end position="181"/>
    </location>
</feature>
<proteinExistence type="inferred from homology"/>
<comment type="subunit">
    <text evidence="9">Homodimer.</text>
</comment>
<dbReference type="AlphaFoldDB" id="A0A1I6FRV4"/>
<dbReference type="GO" id="GO:0004427">
    <property type="term" value="F:inorganic diphosphate phosphatase activity"/>
    <property type="evidence" value="ECO:0007669"/>
    <property type="project" value="UniProtKB-UniRule"/>
</dbReference>
<feature type="transmembrane region" description="Helical" evidence="9">
    <location>
        <begin position="385"/>
        <end position="409"/>
    </location>
</feature>
<dbReference type="PANTHER" id="PTHR31998">
    <property type="entry name" value="K(+)-INSENSITIVE PYROPHOSPHATE-ENERGIZED PROTON PUMP"/>
    <property type="match status" value="1"/>
</dbReference>
<comment type="function">
    <text evidence="9">Sodium pump that utilizes the energy of pyrophosphate hydrolysis as the driving force for Na(+) movement across the membrane.</text>
</comment>
<feature type="transmembrane region" description="Helical" evidence="9">
    <location>
        <begin position="604"/>
        <end position="624"/>
    </location>
</feature>
<dbReference type="RefSeq" id="WP_092980460.1">
    <property type="nucleotide sequence ID" value="NZ_FOYQ01000001.1"/>
</dbReference>
<dbReference type="STRING" id="400055.SAMN04490243_0531"/>
<evidence type="ECO:0000256" key="5">
    <source>
        <dbReference type="ARBA" id="ARBA00022967"/>
    </source>
</evidence>
<feature type="site" description="Determinant of potassium dependence" evidence="9">
    <location>
        <position position="474"/>
    </location>
</feature>
<comment type="caution">
    <text evidence="9">Lacks conserved residue(s) required for the propagation of feature annotation.</text>
</comment>
<dbReference type="PIRSF" id="PIRSF001265">
    <property type="entry name" value="H+-PPase"/>
    <property type="match status" value="1"/>
</dbReference>
<organism evidence="10 11">
    <name type="scientific">Robiginitalea myxolifaciens</name>
    <dbReference type="NCBI Taxonomy" id="400055"/>
    <lineage>
        <taxon>Bacteria</taxon>
        <taxon>Pseudomonadati</taxon>
        <taxon>Bacteroidota</taxon>
        <taxon>Flavobacteriia</taxon>
        <taxon>Flavobacteriales</taxon>
        <taxon>Flavobacteriaceae</taxon>
        <taxon>Robiginitalea</taxon>
    </lineage>
</organism>
<feature type="transmembrane region" description="Helical" evidence="9">
    <location>
        <begin position="415"/>
        <end position="436"/>
    </location>
</feature>
<keyword evidence="2 9" id="KW-0813">Transport</keyword>
<evidence type="ECO:0000256" key="4">
    <source>
        <dbReference type="ARBA" id="ARBA00022842"/>
    </source>
</evidence>
<keyword evidence="8 9" id="KW-0472">Membrane</keyword>
<keyword evidence="9" id="KW-0739">Sodium transport</keyword>
<evidence type="ECO:0000256" key="8">
    <source>
        <dbReference type="ARBA" id="ARBA00023136"/>
    </source>
</evidence>
<comment type="activity regulation">
    <text evidence="9">Requires K(+) for maximal activity.</text>
</comment>
<feature type="transmembrane region" description="Helical" evidence="9">
    <location>
        <begin position="693"/>
        <end position="713"/>
    </location>
</feature>
<gene>
    <name evidence="9" type="primary">hppA</name>
    <name evidence="10" type="ORF">SAMN04490243_0531</name>
</gene>
<evidence type="ECO:0000256" key="3">
    <source>
        <dbReference type="ARBA" id="ARBA00022692"/>
    </source>
</evidence>
<feature type="transmembrane region" description="Helical" evidence="9">
    <location>
        <begin position="55"/>
        <end position="71"/>
    </location>
</feature>
<feature type="transmembrane region" description="Helical" evidence="9">
    <location>
        <begin position="239"/>
        <end position="256"/>
    </location>
</feature>
<keyword evidence="9" id="KW-0630">Potassium</keyword>
<evidence type="ECO:0000256" key="6">
    <source>
        <dbReference type="ARBA" id="ARBA00022989"/>
    </source>
</evidence>
<keyword evidence="7 9" id="KW-0406">Ion transport</keyword>
<feature type="transmembrane region" description="Helical" evidence="9">
    <location>
        <begin position="480"/>
        <end position="500"/>
    </location>
</feature>
<sequence length="804" mass="83105">MEQIVNYLWAFGLLALVYVFIKNAWVAKQEVGDDKMARIAKNIADGAMSFLKAEYKILAIFVVAVAALLFFKGENEANNNGMVAVSFFVGAICSALAGFIGMKVATLANVRTTNAARTSLGKALEVAFAGGAVMGLGVVGLGVLGLSGLFMIYSGQGWSIAEVLNVLSGFSLGASSIALFARVGGGIYTKAADVGADLVGKVEAGIPEDHPLNPATIADNVGDNVGDVAGMGADLFESYVGSIIGTMVLGATFVALPEFAASFDGLGAVLLPLTLAAAGIIMSIIGTFFVRVKEGGSPHAALNIGEFGSAGLMLVASYFLIDYMLPESWMEGGKEFTSFGVFLATIAGLVAGLLVGKVTEYYTGTGTKPVNSIVRQSETGSATNIIAGLGVGMMSTAIPIILIAAAILVSHYYAGLYGIAIAAVGMLANTGIQLAVDAYGPISDNAGGIAEMAELPGEVRERTDKLDAVGNTTAAIGKGFAIASAALTALALFAAFMKTANVTAIDVSRPDIMSGLLVGAMLPFVFSALSMNAVGRAAMSMIEEVRRQFRDIPELKAALGIMRKYDSDMSKASEADRAVFDAADGKAEYDKCVEISTKASIREMVLPGLLAIAVPVLVGFIGGAEMLGGLLAGVTSAGVLMAIFQSNAGGAWDNAKKMIEEQGRKGTDAHKAAVVGDTVGDPFKDTSGPSLNILLKLISVVALVIAPSIALSATDSAAAADEMMAASMEKRVEVRMEANEDGTYTAMVTTTSEENGAQLVDEQTFTGSMEEVKAKVEALGEAKDGAKIKIEKEVIEEEEMTDSE</sequence>
<dbReference type="HAMAP" id="MF_01129">
    <property type="entry name" value="PPase_energized_pump"/>
    <property type="match status" value="1"/>
</dbReference>
<evidence type="ECO:0000256" key="1">
    <source>
        <dbReference type="ARBA" id="ARBA00004127"/>
    </source>
</evidence>
<dbReference type="GO" id="GO:0000287">
    <property type="term" value="F:magnesium ion binding"/>
    <property type="evidence" value="ECO:0007669"/>
    <property type="project" value="UniProtKB-UniRule"/>
</dbReference>
<keyword evidence="9" id="KW-0915">Sodium</keyword>
<name>A0A1I6FRV4_9FLAO</name>